<dbReference type="SUPFAM" id="SSF53448">
    <property type="entry name" value="Nucleotide-diphospho-sugar transferases"/>
    <property type="match status" value="1"/>
</dbReference>
<dbReference type="GO" id="GO:0005886">
    <property type="term" value="C:plasma membrane"/>
    <property type="evidence" value="ECO:0007669"/>
    <property type="project" value="UniProtKB-SubCell"/>
</dbReference>
<name>A0A5C6CS55_9BACT</name>
<dbReference type="Pfam" id="PF00535">
    <property type="entry name" value="Glycos_transf_2"/>
    <property type="match status" value="1"/>
</dbReference>
<dbReference type="PANTHER" id="PTHR43646">
    <property type="entry name" value="GLYCOSYLTRANSFERASE"/>
    <property type="match status" value="1"/>
</dbReference>
<keyword evidence="8" id="KW-1185">Reference proteome</keyword>
<dbReference type="GO" id="GO:0016757">
    <property type="term" value="F:glycosyltransferase activity"/>
    <property type="evidence" value="ECO:0007669"/>
    <property type="project" value="UniProtKB-KW"/>
</dbReference>
<keyword evidence="2" id="KW-1003">Cell membrane</keyword>
<sequence length="252" mass="28841">MSDLLTPPSKLIYEQGQFVTLARLSVVVPVGPGDCAWKKLLESFTRFPDDTEVLLVASEVEPKEFANFIYQLNIPCKTQWISADRGRAQQMNAGAQLAQREYLWFLHADSQLSSDVLEALGRALHEEPGAVHYFDLKFQTDGPPATKLNAWGVWLRSHWLKLPFGDQGFCMSRAIFDRLCGFPENAPYGEDHLLVWKAHRLRIPLRAVAATLLTSARKYRSQGWLQTTAIHTWRTWKQAFPELVALLWSRFR</sequence>
<reference evidence="7 8" key="1">
    <citation type="submission" date="2019-02" db="EMBL/GenBank/DDBJ databases">
        <title>Deep-cultivation of Planctomycetes and their phenomic and genomic characterization uncovers novel biology.</title>
        <authorList>
            <person name="Wiegand S."/>
            <person name="Jogler M."/>
            <person name="Boedeker C."/>
            <person name="Pinto D."/>
            <person name="Vollmers J."/>
            <person name="Rivas-Marin E."/>
            <person name="Kohn T."/>
            <person name="Peeters S.H."/>
            <person name="Heuer A."/>
            <person name="Rast P."/>
            <person name="Oberbeckmann S."/>
            <person name="Bunk B."/>
            <person name="Jeske O."/>
            <person name="Meyerdierks A."/>
            <person name="Storesund J.E."/>
            <person name="Kallscheuer N."/>
            <person name="Luecker S."/>
            <person name="Lage O.M."/>
            <person name="Pohl T."/>
            <person name="Merkel B.J."/>
            <person name="Hornburger P."/>
            <person name="Mueller R.-W."/>
            <person name="Bruemmer F."/>
            <person name="Labrenz M."/>
            <person name="Spormann A.M."/>
            <person name="Op Den Camp H."/>
            <person name="Overmann J."/>
            <person name="Amann R."/>
            <person name="Jetten M.S.M."/>
            <person name="Mascher T."/>
            <person name="Medema M.H."/>
            <person name="Devos D.P."/>
            <person name="Kaster A.-K."/>
            <person name="Ovreas L."/>
            <person name="Rohde M."/>
            <person name="Galperin M.Y."/>
            <person name="Jogler C."/>
        </authorList>
    </citation>
    <scope>NUCLEOTIDE SEQUENCE [LARGE SCALE GENOMIC DNA]</scope>
    <source>
        <strain evidence="7 8">Pla144</strain>
    </source>
</reference>
<keyword evidence="3" id="KW-0328">Glycosyltransferase</keyword>
<evidence type="ECO:0000256" key="3">
    <source>
        <dbReference type="ARBA" id="ARBA00022676"/>
    </source>
</evidence>
<dbReference type="InterPro" id="IPR029044">
    <property type="entry name" value="Nucleotide-diphossugar_trans"/>
</dbReference>
<dbReference type="RefSeq" id="WP_146450597.1">
    <property type="nucleotide sequence ID" value="NZ_SJPS01000003.1"/>
</dbReference>
<organism evidence="7 8">
    <name type="scientific">Bythopirellula polymerisocia</name>
    <dbReference type="NCBI Taxonomy" id="2528003"/>
    <lineage>
        <taxon>Bacteria</taxon>
        <taxon>Pseudomonadati</taxon>
        <taxon>Planctomycetota</taxon>
        <taxon>Planctomycetia</taxon>
        <taxon>Pirellulales</taxon>
        <taxon>Lacipirellulaceae</taxon>
        <taxon>Bythopirellula</taxon>
    </lineage>
</organism>
<gene>
    <name evidence="7" type="ORF">Pla144_21520</name>
</gene>
<dbReference type="Proteomes" id="UP000318437">
    <property type="component" value="Unassembled WGS sequence"/>
</dbReference>
<keyword evidence="4 7" id="KW-0808">Transferase</keyword>
<proteinExistence type="predicted"/>
<evidence type="ECO:0000256" key="5">
    <source>
        <dbReference type="ARBA" id="ARBA00023136"/>
    </source>
</evidence>
<evidence type="ECO:0000256" key="4">
    <source>
        <dbReference type="ARBA" id="ARBA00022679"/>
    </source>
</evidence>
<dbReference type="InterPro" id="IPR001173">
    <property type="entry name" value="Glyco_trans_2-like"/>
</dbReference>
<dbReference type="AlphaFoldDB" id="A0A5C6CS55"/>
<evidence type="ECO:0000259" key="6">
    <source>
        <dbReference type="Pfam" id="PF00535"/>
    </source>
</evidence>
<dbReference type="OrthoDB" id="9806525at2"/>
<evidence type="ECO:0000313" key="7">
    <source>
        <dbReference type="EMBL" id="TWU27380.1"/>
    </source>
</evidence>
<evidence type="ECO:0000313" key="8">
    <source>
        <dbReference type="Proteomes" id="UP000318437"/>
    </source>
</evidence>
<comment type="caution">
    <text evidence="7">The sequence shown here is derived from an EMBL/GenBank/DDBJ whole genome shotgun (WGS) entry which is preliminary data.</text>
</comment>
<comment type="subcellular location">
    <subcellularLocation>
        <location evidence="1">Cell membrane</location>
    </subcellularLocation>
</comment>
<keyword evidence="5" id="KW-0472">Membrane</keyword>
<evidence type="ECO:0000256" key="2">
    <source>
        <dbReference type="ARBA" id="ARBA00022475"/>
    </source>
</evidence>
<evidence type="ECO:0000256" key="1">
    <source>
        <dbReference type="ARBA" id="ARBA00004236"/>
    </source>
</evidence>
<feature type="domain" description="Glycosyltransferase 2-like" evidence="6">
    <location>
        <begin position="40"/>
        <end position="131"/>
    </location>
</feature>
<dbReference type="EMBL" id="SJPS01000003">
    <property type="protein sequence ID" value="TWU27380.1"/>
    <property type="molecule type" value="Genomic_DNA"/>
</dbReference>
<dbReference type="PANTHER" id="PTHR43646:SF2">
    <property type="entry name" value="GLYCOSYLTRANSFERASE 2-LIKE DOMAIN-CONTAINING PROTEIN"/>
    <property type="match status" value="1"/>
</dbReference>
<accession>A0A5C6CS55</accession>
<dbReference type="Gene3D" id="3.90.550.10">
    <property type="entry name" value="Spore Coat Polysaccharide Biosynthesis Protein SpsA, Chain A"/>
    <property type="match status" value="1"/>
</dbReference>
<protein>
    <submittedName>
        <fullName evidence="7">Glycosyl transferase family 2</fullName>
    </submittedName>
</protein>